<dbReference type="Pfam" id="PF04014">
    <property type="entry name" value="MazE_antitoxin"/>
    <property type="match status" value="1"/>
</dbReference>
<feature type="domain" description="SpoVT-AbrB" evidence="1">
    <location>
        <begin position="9"/>
        <end position="48"/>
    </location>
</feature>
<proteinExistence type="predicted"/>
<evidence type="ECO:0000313" key="3">
    <source>
        <dbReference type="Proteomes" id="UP001182908"/>
    </source>
</evidence>
<organism evidence="2 3">
    <name type="scientific">Methanolobus sediminis</name>
    <dbReference type="NCBI Taxonomy" id="3072978"/>
    <lineage>
        <taxon>Archaea</taxon>
        <taxon>Methanobacteriati</taxon>
        <taxon>Methanobacteriota</taxon>
        <taxon>Stenosarchaea group</taxon>
        <taxon>Methanomicrobia</taxon>
        <taxon>Methanosarcinales</taxon>
        <taxon>Methanosarcinaceae</taxon>
        <taxon>Methanolobus</taxon>
    </lineage>
</organism>
<dbReference type="GeneID" id="84231306"/>
<protein>
    <recommendedName>
        <fullName evidence="1">SpoVT-AbrB domain-containing protein</fullName>
    </recommendedName>
</protein>
<name>A0AA51UN49_9EURY</name>
<dbReference type="Gene3D" id="2.10.260.10">
    <property type="match status" value="1"/>
</dbReference>
<dbReference type="AlphaFoldDB" id="A0AA51UN49"/>
<sequence>MPLTRKTRPIGGSLLVSIPSQFAASLGIVAGTPLCIELEKNKIVMTPDTRQDVPGASQTE</sequence>
<gene>
    <name evidence="2" type="ORF">RE474_01275</name>
</gene>
<reference evidence="2 3" key="1">
    <citation type="submission" date="2023-08" db="EMBL/GenBank/DDBJ databases">
        <title>Methanolobus mangrovi sp. nov. and Methanolobus sediminis sp. nov, two novel methylotrophic methanogens isolated from mangrove sediments in China.</title>
        <authorList>
            <person name="Zhou J."/>
        </authorList>
    </citation>
    <scope>NUCLEOTIDE SEQUENCE [LARGE SCALE GENOMIC DNA]</scope>
    <source>
        <strain evidence="2 3">FTZ6</strain>
    </source>
</reference>
<dbReference type="InterPro" id="IPR007159">
    <property type="entry name" value="SpoVT-AbrB_dom"/>
</dbReference>
<dbReference type="GO" id="GO:0003677">
    <property type="term" value="F:DNA binding"/>
    <property type="evidence" value="ECO:0007669"/>
    <property type="project" value="InterPro"/>
</dbReference>
<dbReference type="EMBL" id="CP133592">
    <property type="protein sequence ID" value="WMW25381.1"/>
    <property type="molecule type" value="Genomic_DNA"/>
</dbReference>
<accession>A0AA51UN49</accession>
<evidence type="ECO:0000259" key="1">
    <source>
        <dbReference type="Pfam" id="PF04014"/>
    </source>
</evidence>
<dbReference type="KEGG" id="mseb:RE474_01275"/>
<dbReference type="RefSeq" id="WP_309311184.1">
    <property type="nucleotide sequence ID" value="NZ_CP133592.1"/>
</dbReference>
<keyword evidence="3" id="KW-1185">Reference proteome</keyword>
<dbReference type="SUPFAM" id="SSF89447">
    <property type="entry name" value="AbrB/MazE/MraZ-like"/>
    <property type="match status" value="1"/>
</dbReference>
<dbReference type="Proteomes" id="UP001182908">
    <property type="component" value="Chromosome"/>
</dbReference>
<evidence type="ECO:0000313" key="2">
    <source>
        <dbReference type="EMBL" id="WMW25381.1"/>
    </source>
</evidence>
<dbReference type="InterPro" id="IPR037914">
    <property type="entry name" value="SpoVT-AbrB_sf"/>
</dbReference>